<protein>
    <recommendedName>
        <fullName evidence="1">Reverse transcriptase zinc-binding domain-containing protein</fullName>
    </recommendedName>
</protein>
<evidence type="ECO:0000313" key="2">
    <source>
        <dbReference type="EMBL" id="SPC77362.1"/>
    </source>
</evidence>
<dbReference type="EMBL" id="OIVN01000269">
    <property type="protein sequence ID" value="SPC77362.1"/>
    <property type="molecule type" value="Genomic_DNA"/>
</dbReference>
<dbReference type="InterPro" id="IPR026960">
    <property type="entry name" value="RVT-Znf"/>
</dbReference>
<dbReference type="PANTHER" id="PTHR36617">
    <property type="entry name" value="PROTEIN, PUTATIVE-RELATED"/>
    <property type="match status" value="1"/>
</dbReference>
<name>A0A2N9ERA9_FAGSY</name>
<accession>A0A2N9ERA9</accession>
<evidence type="ECO:0000259" key="1">
    <source>
        <dbReference type="Pfam" id="PF13966"/>
    </source>
</evidence>
<feature type="domain" description="Reverse transcriptase zinc-binding" evidence="1">
    <location>
        <begin position="177"/>
        <end position="261"/>
    </location>
</feature>
<organism evidence="2">
    <name type="scientific">Fagus sylvatica</name>
    <name type="common">Beechnut</name>
    <dbReference type="NCBI Taxonomy" id="28930"/>
    <lineage>
        <taxon>Eukaryota</taxon>
        <taxon>Viridiplantae</taxon>
        <taxon>Streptophyta</taxon>
        <taxon>Embryophyta</taxon>
        <taxon>Tracheophyta</taxon>
        <taxon>Spermatophyta</taxon>
        <taxon>Magnoliopsida</taxon>
        <taxon>eudicotyledons</taxon>
        <taxon>Gunneridae</taxon>
        <taxon>Pentapetalae</taxon>
        <taxon>rosids</taxon>
        <taxon>fabids</taxon>
        <taxon>Fagales</taxon>
        <taxon>Fagaceae</taxon>
        <taxon>Fagus</taxon>
    </lineage>
</organism>
<gene>
    <name evidence="2" type="ORF">FSB_LOCUS5244</name>
</gene>
<reference evidence="2" key="1">
    <citation type="submission" date="2018-02" db="EMBL/GenBank/DDBJ databases">
        <authorList>
            <person name="Cohen D.B."/>
            <person name="Kent A.D."/>
        </authorList>
    </citation>
    <scope>NUCLEOTIDE SEQUENCE</scope>
</reference>
<dbReference type="Pfam" id="PF13966">
    <property type="entry name" value="zf-RVT"/>
    <property type="match status" value="1"/>
</dbReference>
<dbReference type="PANTHER" id="PTHR36617:SF15">
    <property type="entry name" value="REVERSE TRANSCRIPTASE ZINC-BINDING DOMAIN-CONTAINING PROTEIN"/>
    <property type="match status" value="1"/>
</dbReference>
<dbReference type="AlphaFoldDB" id="A0A2N9ERA9"/>
<proteinExistence type="predicted"/>
<sequence length="308" mass="35788">MVVWASGLSIFLIELYWVNGLWRFGREDNRLWKRVVVAKYGLAGGGWITKPSLDPHGCCLWKSIVMGWDDFRKHTTFEVGLGTKVLFWHDRWCTDLPLKEVYPVLYACSNNKDASIASLFEESSEGRSRVWSVTFCRDFNDWEMDSVESFFLLLHSHDPTSKEADKLNWVLNSSGLFDTRSYYLALRASTASDFPWKSVWRVKAPRRVMFFVWTAAWGRILTCDNLMRRGLVMAGWCCMCKSSGESVNHLLLHCKVARELWNFALGTFGVSWVFPKTVSGFLAGWHNWWGRKSSRIWNLLPHCIMWNI</sequence>